<evidence type="ECO:0000313" key="10">
    <source>
        <dbReference type="EMBL" id="KOX76647.1"/>
    </source>
</evidence>
<accession>A0A0M9A3T5</accession>
<reference evidence="10 11" key="1">
    <citation type="submission" date="2015-07" db="EMBL/GenBank/DDBJ databases">
        <title>The genome of Melipona quadrifasciata.</title>
        <authorList>
            <person name="Pan H."/>
            <person name="Kapheim K."/>
        </authorList>
    </citation>
    <scope>NUCLEOTIDE SEQUENCE [LARGE SCALE GENOMIC DNA]</scope>
    <source>
        <strain evidence="10">0111107301</strain>
        <tissue evidence="10">Whole body</tissue>
    </source>
</reference>
<dbReference type="OrthoDB" id="775260at2759"/>
<name>A0A0M9A3T5_9HYME</name>
<dbReference type="AlphaFoldDB" id="A0A0M9A3T5"/>
<dbReference type="Gene3D" id="3.30.160.60">
    <property type="entry name" value="Classic Zinc Finger"/>
    <property type="match status" value="1"/>
</dbReference>
<proteinExistence type="inferred from homology"/>
<keyword evidence="7" id="KW-0067">ATP-binding</keyword>
<keyword evidence="2 10" id="KW-0808">Transferase</keyword>
<dbReference type="Pfam" id="PF12171">
    <property type="entry name" value="zf-C2H2_jaz"/>
    <property type="match status" value="1"/>
</dbReference>
<dbReference type="GO" id="GO:0052381">
    <property type="term" value="F:tRNA dimethylallyltransferase activity"/>
    <property type="evidence" value="ECO:0007669"/>
    <property type="project" value="TreeGrafter"/>
</dbReference>
<dbReference type="SMART" id="SM00451">
    <property type="entry name" value="ZnF_U1"/>
    <property type="match status" value="1"/>
</dbReference>
<comment type="similarity">
    <text evidence="1">Belongs to the IPP transferase family.</text>
</comment>
<evidence type="ECO:0000256" key="2">
    <source>
        <dbReference type="ARBA" id="ARBA00022679"/>
    </source>
</evidence>
<dbReference type="GO" id="GO:0003676">
    <property type="term" value="F:nucleic acid binding"/>
    <property type="evidence" value="ECO:0007669"/>
    <property type="project" value="InterPro"/>
</dbReference>
<dbReference type="InterPro" id="IPR003604">
    <property type="entry name" value="Matrin/U1-like-C_Znf_C2H2"/>
</dbReference>
<dbReference type="InterPro" id="IPR027417">
    <property type="entry name" value="P-loop_NTPase"/>
</dbReference>
<dbReference type="PANTHER" id="PTHR11088">
    <property type="entry name" value="TRNA DIMETHYLALLYLTRANSFERASE"/>
    <property type="match status" value="1"/>
</dbReference>
<keyword evidence="8" id="KW-0175">Coiled coil</keyword>
<evidence type="ECO:0000256" key="3">
    <source>
        <dbReference type="ARBA" id="ARBA00022723"/>
    </source>
</evidence>
<dbReference type="STRING" id="166423.A0A0M9A3T5"/>
<dbReference type="Gene3D" id="3.40.50.300">
    <property type="entry name" value="P-loop containing nucleotide triphosphate hydrolases"/>
    <property type="match status" value="1"/>
</dbReference>
<dbReference type="GO" id="GO:0005524">
    <property type="term" value="F:ATP binding"/>
    <property type="evidence" value="ECO:0007669"/>
    <property type="project" value="UniProtKB-KW"/>
</dbReference>
<feature type="coiled-coil region" evidence="8">
    <location>
        <begin position="314"/>
        <end position="341"/>
    </location>
</feature>
<dbReference type="Proteomes" id="UP000053105">
    <property type="component" value="Unassembled WGS sequence"/>
</dbReference>
<evidence type="ECO:0000256" key="4">
    <source>
        <dbReference type="ARBA" id="ARBA00022741"/>
    </source>
</evidence>
<keyword evidence="11" id="KW-1185">Reference proteome</keyword>
<dbReference type="PROSITE" id="PS00028">
    <property type="entry name" value="ZINC_FINGER_C2H2_1"/>
    <property type="match status" value="1"/>
</dbReference>
<dbReference type="InterPro" id="IPR022755">
    <property type="entry name" value="Znf_C2H2_jaz"/>
</dbReference>
<evidence type="ECO:0000256" key="7">
    <source>
        <dbReference type="ARBA" id="ARBA00022840"/>
    </source>
</evidence>
<dbReference type="Pfam" id="PF01715">
    <property type="entry name" value="IPPT"/>
    <property type="match status" value="1"/>
</dbReference>
<keyword evidence="3" id="KW-0479">Metal-binding</keyword>
<dbReference type="GO" id="GO:0006400">
    <property type="term" value="P:tRNA modification"/>
    <property type="evidence" value="ECO:0007669"/>
    <property type="project" value="TreeGrafter"/>
</dbReference>
<evidence type="ECO:0000259" key="9">
    <source>
        <dbReference type="PROSITE" id="PS00028"/>
    </source>
</evidence>
<evidence type="ECO:0000256" key="1">
    <source>
        <dbReference type="ARBA" id="ARBA00005842"/>
    </source>
</evidence>
<evidence type="ECO:0000256" key="5">
    <source>
        <dbReference type="ARBA" id="ARBA00022771"/>
    </source>
</evidence>
<keyword evidence="6" id="KW-0862">Zinc</keyword>
<dbReference type="SUPFAM" id="SSF57667">
    <property type="entry name" value="beta-beta-alpha zinc fingers"/>
    <property type="match status" value="1"/>
</dbReference>
<evidence type="ECO:0000256" key="6">
    <source>
        <dbReference type="ARBA" id="ARBA00022833"/>
    </source>
</evidence>
<dbReference type="InterPro" id="IPR036236">
    <property type="entry name" value="Znf_C2H2_sf"/>
</dbReference>
<keyword evidence="4" id="KW-0547">Nucleotide-binding</keyword>
<keyword evidence="5" id="KW-0863">Zinc-finger</keyword>
<dbReference type="GO" id="GO:0008270">
    <property type="term" value="F:zinc ion binding"/>
    <property type="evidence" value="ECO:0007669"/>
    <property type="project" value="UniProtKB-KW"/>
</dbReference>
<sequence>MAVPSFFSNGHELAFEPDPTLSLTCEGNWKVADEGCNFLIWMTHADELRRINSRLVSPKLLQNVLEDRLDSRVDTMLETGLVQELLDFHQRYNEQRIKSNISQFRIFSIFRQFKRSSTFEFLIFSEFLSSKLSKFEIFATFESLNVNIPLFRLASADYTTGIFQSIGFKEFHAYLVLPEEEKRETKGQELLRKSIEDLKTVTKRYAKKQEKWIQNRLIRRSDRQVPPIYVLNCTNVDQWNSRVYEPAVAIIEAVLKGEKPEQKPVNETGPVENKIFHDSSNAEKHYCDICERIFVGEFQWNQHQRSNKHKKVLRRKQKYAIQEMSEEQEKLEEEKKTEEKDL</sequence>
<dbReference type="PANTHER" id="PTHR11088:SF89">
    <property type="entry name" value="TRNA DIMETHYLALLYLTRANSFERASE"/>
    <property type="match status" value="1"/>
</dbReference>
<dbReference type="InterPro" id="IPR039657">
    <property type="entry name" value="Dimethylallyltransferase"/>
</dbReference>
<dbReference type="InterPro" id="IPR013087">
    <property type="entry name" value="Znf_C2H2_type"/>
</dbReference>
<evidence type="ECO:0000313" key="11">
    <source>
        <dbReference type="Proteomes" id="UP000053105"/>
    </source>
</evidence>
<protein>
    <submittedName>
        <fullName evidence="10">tRNA dimethylallyltransferase, mitochondrial</fullName>
    </submittedName>
</protein>
<evidence type="ECO:0000256" key="8">
    <source>
        <dbReference type="SAM" id="Coils"/>
    </source>
</evidence>
<feature type="domain" description="C2H2-type" evidence="9">
    <location>
        <begin position="287"/>
        <end position="309"/>
    </location>
</feature>
<dbReference type="GO" id="GO:0005739">
    <property type="term" value="C:mitochondrion"/>
    <property type="evidence" value="ECO:0007669"/>
    <property type="project" value="TreeGrafter"/>
</dbReference>
<dbReference type="EMBL" id="KQ435743">
    <property type="protein sequence ID" value="KOX76647.1"/>
    <property type="molecule type" value="Genomic_DNA"/>
</dbReference>
<organism evidence="10 11">
    <name type="scientific">Melipona quadrifasciata</name>
    <dbReference type="NCBI Taxonomy" id="166423"/>
    <lineage>
        <taxon>Eukaryota</taxon>
        <taxon>Metazoa</taxon>
        <taxon>Ecdysozoa</taxon>
        <taxon>Arthropoda</taxon>
        <taxon>Hexapoda</taxon>
        <taxon>Insecta</taxon>
        <taxon>Pterygota</taxon>
        <taxon>Neoptera</taxon>
        <taxon>Endopterygota</taxon>
        <taxon>Hymenoptera</taxon>
        <taxon>Apocrita</taxon>
        <taxon>Aculeata</taxon>
        <taxon>Apoidea</taxon>
        <taxon>Anthophila</taxon>
        <taxon>Apidae</taxon>
        <taxon>Melipona</taxon>
    </lineage>
</organism>
<gene>
    <name evidence="10" type="ORF">WN51_11876</name>
</gene>